<dbReference type="PROSITE" id="PS50056">
    <property type="entry name" value="TYR_PHOSPHATASE_2"/>
    <property type="match status" value="1"/>
</dbReference>
<dbReference type="InterPro" id="IPR000242">
    <property type="entry name" value="PTP_cat"/>
</dbReference>
<dbReference type="InterPro" id="IPR050713">
    <property type="entry name" value="RTP_Phos/Ushers"/>
</dbReference>
<keyword evidence="4" id="KW-0732">Signal</keyword>
<evidence type="ECO:0000256" key="5">
    <source>
        <dbReference type="ARBA" id="ARBA00022801"/>
    </source>
</evidence>
<dbReference type="Proteomes" id="UP001318040">
    <property type="component" value="Chromosome 24"/>
</dbReference>
<dbReference type="InterPro" id="IPR003595">
    <property type="entry name" value="Tyr_Pase_cat"/>
</dbReference>
<evidence type="ECO:0000313" key="15">
    <source>
        <dbReference type="RefSeq" id="XP_032815972.1"/>
    </source>
</evidence>
<dbReference type="FunFam" id="3.90.190.10:FF:000009">
    <property type="entry name" value="Receptor-type tyrosine-protein phosphatase beta"/>
    <property type="match status" value="1"/>
</dbReference>
<accession>A0AAJ7TG59</accession>
<keyword evidence="7 11" id="KW-1133">Transmembrane helix</keyword>
<dbReference type="PANTHER" id="PTHR46957:SF3">
    <property type="entry name" value="CYTOKINE RECEPTOR"/>
    <property type="match status" value="1"/>
</dbReference>
<evidence type="ECO:0000259" key="12">
    <source>
        <dbReference type="PROSITE" id="PS50055"/>
    </source>
</evidence>
<dbReference type="InterPro" id="IPR000387">
    <property type="entry name" value="Tyr_Pase_dom"/>
</dbReference>
<dbReference type="GO" id="GO:0004725">
    <property type="term" value="F:protein tyrosine phosphatase activity"/>
    <property type="evidence" value="ECO:0007669"/>
    <property type="project" value="UniProtKB-EC"/>
</dbReference>
<dbReference type="AlphaFoldDB" id="A0AAJ7TG59"/>
<dbReference type="SMART" id="SM00194">
    <property type="entry name" value="PTPc"/>
    <property type="match status" value="1"/>
</dbReference>
<feature type="domain" description="Tyrosine specific protein phosphatases" evidence="13">
    <location>
        <begin position="321"/>
        <end position="395"/>
    </location>
</feature>
<organism evidence="14 15">
    <name type="scientific">Petromyzon marinus</name>
    <name type="common">Sea lamprey</name>
    <dbReference type="NCBI Taxonomy" id="7757"/>
    <lineage>
        <taxon>Eukaryota</taxon>
        <taxon>Metazoa</taxon>
        <taxon>Chordata</taxon>
        <taxon>Craniata</taxon>
        <taxon>Vertebrata</taxon>
        <taxon>Cyclostomata</taxon>
        <taxon>Hyperoartia</taxon>
        <taxon>Petromyzontiformes</taxon>
        <taxon>Petromyzontidae</taxon>
        <taxon>Petromyzon</taxon>
    </lineage>
</organism>
<sequence>MNLTNVISLSDDVASADGESGSLVGLGSSGWVRVKSGGQSPPSLLLAVHSPGDVAGSADAVLPVVVALALVGALLSACVFLRLRRAKHPRGYGSGSAVTLSVANGDGKLPFTKGRSFGRRKKHKHPVPMSEFGQNVLAMSRDSGYKFTVEFEELRMIGAEFSHEAADHLANRGKNRYTNILPYDFSRVILSSIEGEEGSDYINANYIPGHRSPKEYIAAQGPLPSTCDDFWRMVWEQNSRVVVMLTQCVERGRIKCEHYWPFDEEVVDYRGFVVRRISESALAEWTVREFQIGRGGETRVVRQFHYTAWPDHDVPSESCTRRVLEFVRTVRCHVTPGSAPIVVHCSAGVGRTGTFIALDRLIQHLQELDFVDILGLVAELRLHRASMVQTEVQYVFIHLCVLEMWRQSGQASGLSEAVYENVRSGALLHPPDVIY</sequence>
<name>A0AAJ7TG59_PETMA</name>
<keyword evidence="3 11" id="KW-0812">Transmembrane</keyword>
<comment type="subcellular location">
    <subcellularLocation>
        <location evidence="1">Membrane</location>
        <topology evidence="1">Single-pass type I membrane protein</topology>
    </subcellularLocation>
</comment>
<keyword evidence="8 11" id="KW-0472">Membrane</keyword>
<evidence type="ECO:0000256" key="1">
    <source>
        <dbReference type="ARBA" id="ARBA00004479"/>
    </source>
</evidence>
<feature type="domain" description="Tyrosine-protein phosphatase" evidence="12">
    <location>
        <begin position="147"/>
        <end position="404"/>
    </location>
</feature>
<evidence type="ECO:0000256" key="9">
    <source>
        <dbReference type="ARBA" id="ARBA00023180"/>
    </source>
</evidence>
<evidence type="ECO:0000313" key="14">
    <source>
        <dbReference type="Proteomes" id="UP001318040"/>
    </source>
</evidence>
<dbReference type="SMART" id="SM00404">
    <property type="entry name" value="PTPc_motif"/>
    <property type="match status" value="1"/>
</dbReference>
<dbReference type="GO" id="GO:0016020">
    <property type="term" value="C:membrane"/>
    <property type="evidence" value="ECO:0007669"/>
    <property type="project" value="UniProtKB-SubCell"/>
</dbReference>
<comment type="catalytic activity">
    <reaction evidence="10">
        <text>O-phospho-L-tyrosyl-[protein] + H2O = L-tyrosyl-[protein] + phosphate</text>
        <dbReference type="Rhea" id="RHEA:10684"/>
        <dbReference type="Rhea" id="RHEA-COMP:10136"/>
        <dbReference type="Rhea" id="RHEA-COMP:20101"/>
        <dbReference type="ChEBI" id="CHEBI:15377"/>
        <dbReference type="ChEBI" id="CHEBI:43474"/>
        <dbReference type="ChEBI" id="CHEBI:46858"/>
        <dbReference type="ChEBI" id="CHEBI:61978"/>
        <dbReference type="EC" id="3.1.3.48"/>
    </reaction>
</comment>
<evidence type="ECO:0000256" key="11">
    <source>
        <dbReference type="SAM" id="Phobius"/>
    </source>
</evidence>
<evidence type="ECO:0000256" key="6">
    <source>
        <dbReference type="ARBA" id="ARBA00022912"/>
    </source>
</evidence>
<keyword evidence="9" id="KW-0325">Glycoprotein</keyword>
<evidence type="ECO:0000256" key="10">
    <source>
        <dbReference type="ARBA" id="ARBA00051722"/>
    </source>
</evidence>
<evidence type="ECO:0000256" key="3">
    <source>
        <dbReference type="ARBA" id="ARBA00022692"/>
    </source>
</evidence>
<evidence type="ECO:0000256" key="7">
    <source>
        <dbReference type="ARBA" id="ARBA00022989"/>
    </source>
</evidence>
<keyword evidence="14" id="KW-1185">Reference proteome</keyword>
<dbReference type="Gene3D" id="3.90.190.10">
    <property type="entry name" value="Protein tyrosine phosphatase superfamily"/>
    <property type="match status" value="1"/>
</dbReference>
<dbReference type="SUPFAM" id="SSF52799">
    <property type="entry name" value="(Phosphotyrosine protein) phosphatases II"/>
    <property type="match status" value="1"/>
</dbReference>
<dbReference type="InterPro" id="IPR029021">
    <property type="entry name" value="Prot-tyrosine_phosphatase-like"/>
</dbReference>
<gene>
    <name evidence="15" type="primary">LOC116945608</name>
</gene>
<dbReference type="InterPro" id="IPR016130">
    <property type="entry name" value="Tyr_Pase_AS"/>
</dbReference>
<dbReference type="PRINTS" id="PR00700">
    <property type="entry name" value="PRTYPHPHTASE"/>
</dbReference>
<dbReference type="EC" id="3.1.3.48" evidence="2"/>
<evidence type="ECO:0000256" key="2">
    <source>
        <dbReference type="ARBA" id="ARBA00013064"/>
    </source>
</evidence>
<proteinExistence type="predicted"/>
<dbReference type="RefSeq" id="XP_032815972.1">
    <property type="nucleotide sequence ID" value="XM_032960081.1"/>
</dbReference>
<evidence type="ECO:0000259" key="13">
    <source>
        <dbReference type="PROSITE" id="PS50056"/>
    </source>
</evidence>
<evidence type="ECO:0000256" key="4">
    <source>
        <dbReference type="ARBA" id="ARBA00022729"/>
    </source>
</evidence>
<dbReference type="CTD" id="5800"/>
<dbReference type="PANTHER" id="PTHR46957">
    <property type="entry name" value="CYTOKINE RECEPTOR"/>
    <property type="match status" value="1"/>
</dbReference>
<dbReference type="Pfam" id="PF00102">
    <property type="entry name" value="Y_phosphatase"/>
    <property type="match status" value="1"/>
</dbReference>
<protein>
    <recommendedName>
        <fullName evidence="2">protein-tyrosine-phosphatase</fullName>
        <ecNumber evidence="2">3.1.3.48</ecNumber>
    </recommendedName>
</protein>
<dbReference type="PROSITE" id="PS50055">
    <property type="entry name" value="TYR_PHOSPHATASE_PTP"/>
    <property type="match status" value="1"/>
</dbReference>
<feature type="transmembrane region" description="Helical" evidence="11">
    <location>
        <begin position="60"/>
        <end position="81"/>
    </location>
</feature>
<evidence type="ECO:0000256" key="8">
    <source>
        <dbReference type="ARBA" id="ARBA00023136"/>
    </source>
</evidence>
<keyword evidence="6" id="KW-0904">Protein phosphatase</keyword>
<keyword evidence="5" id="KW-0378">Hydrolase</keyword>
<dbReference type="PROSITE" id="PS00383">
    <property type="entry name" value="TYR_PHOSPHATASE_1"/>
    <property type="match status" value="1"/>
</dbReference>
<reference evidence="15" key="1">
    <citation type="submission" date="2025-08" db="UniProtKB">
        <authorList>
            <consortium name="RefSeq"/>
        </authorList>
    </citation>
    <scope>IDENTIFICATION</scope>
    <source>
        <tissue evidence="15">Sperm</tissue>
    </source>
</reference>